<reference evidence="2 3" key="1">
    <citation type="journal article" date="2019" name="J. Ind. Microbiol. Biotechnol.">
        <title>Paenibacillus amylolyticus 27C64 has a diverse set of carbohydrate-active enzymes and complete pectin deconstruction system.</title>
        <authorList>
            <person name="Keggi C."/>
            <person name="Doran-Peterson J."/>
        </authorList>
    </citation>
    <scope>NUCLEOTIDE SEQUENCE [LARGE SCALE GENOMIC DNA]</scope>
    <source>
        <strain evidence="2 3">27C64</strain>
    </source>
</reference>
<dbReference type="PANTHER" id="PTHR43135:SF3">
    <property type="entry name" value="ALPHA-D-RIBOSE 1-METHYLPHOSPHONATE 5-TRIPHOSPHATE DIPHOSPHATASE"/>
    <property type="match status" value="1"/>
</dbReference>
<accession>A0A5M9WMW9</accession>
<evidence type="ECO:0000259" key="1">
    <source>
        <dbReference type="Pfam" id="PF01979"/>
    </source>
</evidence>
<dbReference type="InterPro" id="IPR006680">
    <property type="entry name" value="Amidohydro-rel"/>
</dbReference>
<dbReference type="InterPro" id="IPR011059">
    <property type="entry name" value="Metal-dep_hydrolase_composite"/>
</dbReference>
<proteinExistence type="predicted"/>
<dbReference type="SUPFAM" id="SSF51556">
    <property type="entry name" value="Metallo-dependent hydrolases"/>
    <property type="match status" value="1"/>
</dbReference>
<dbReference type="InterPro" id="IPR032466">
    <property type="entry name" value="Metal_Hydrolase"/>
</dbReference>
<dbReference type="Pfam" id="PF01979">
    <property type="entry name" value="Amidohydro_1"/>
    <property type="match status" value="1"/>
</dbReference>
<organism evidence="2 3">
    <name type="scientific">Paenibacillus amylolyticus</name>
    <dbReference type="NCBI Taxonomy" id="1451"/>
    <lineage>
        <taxon>Bacteria</taxon>
        <taxon>Bacillati</taxon>
        <taxon>Bacillota</taxon>
        <taxon>Bacilli</taxon>
        <taxon>Bacillales</taxon>
        <taxon>Paenibacillaceae</taxon>
        <taxon>Paenibacillus</taxon>
    </lineage>
</organism>
<evidence type="ECO:0000313" key="2">
    <source>
        <dbReference type="EMBL" id="KAA8782928.1"/>
    </source>
</evidence>
<keyword evidence="2" id="KW-0378">Hydrolase</keyword>
<dbReference type="EMBL" id="RIAS01000001">
    <property type="protein sequence ID" value="KAA8782928.1"/>
    <property type="molecule type" value="Genomic_DNA"/>
</dbReference>
<dbReference type="Gene3D" id="2.30.40.10">
    <property type="entry name" value="Urease, subunit C, domain 1"/>
    <property type="match status" value="1"/>
</dbReference>
<dbReference type="Proteomes" id="UP000323664">
    <property type="component" value="Unassembled WGS sequence"/>
</dbReference>
<protein>
    <submittedName>
        <fullName evidence="2">Amidohydrolase family protein</fullName>
    </submittedName>
</protein>
<dbReference type="RefSeq" id="WP_123062771.1">
    <property type="nucleotide sequence ID" value="NZ_RIAS01000001.1"/>
</dbReference>
<dbReference type="SUPFAM" id="SSF51338">
    <property type="entry name" value="Composite domain of metallo-dependent hydrolases"/>
    <property type="match status" value="1"/>
</dbReference>
<evidence type="ECO:0000313" key="3">
    <source>
        <dbReference type="Proteomes" id="UP000323664"/>
    </source>
</evidence>
<name>A0A5M9WMW9_PAEAM</name>
<dbReference type="AlphaFoldDB" id="A0A5M9WMW9"/>
<dbReference type="InterPro" id="IPR051781">
    <property type="entry name" value="Metallo-dep_Hydrolase"/>
</dbReference>
<comment type="caution">
    <text evidence="2">The sequence shown here is derived from an EMBL/GenBank/DDBJ whole genome shotgun (WGS) entry which is preliminary data.</text>
</comment>
<dbReference type="GO" id="GO:0016810">
    <property type="term" value="F:hydrolase activity, acting on carbon-nitrogen (but not peptide) bonds"/>
    <property type="evidence" value="ECO:0007669"/>
    <property type="project" value="InterPro"/>
</dbReference>
<dbReference type="PANTHER" id="PTHR43135">
    <property type="entry name" value="ALPHA-D-RIBOSE 1-METHYLPHOSPHONATE 5-TRIPHOSPHATE DIPHOSPHATASE"/>
    <property type="match status" value="1"/>
</dbReference>
<feature type="domain" description="Amidohydrolase-related" evidence="1">
    <location>
        <begin position="59"/>
        <end position="245"/>
    </location>
</feature>
<sequence length="281" mass="31245">MNTAYALKNVHLIHGDASRNLQPNMTILVNEQGLIENITPDQELSIPNHYTTIDLTGKYVMPGLNNAHVHLFAEGKPLTLSVSEGLLDFAYHRILNTRFGRNILKKRMKRNALTALHAGVTTMRSVGEFFYTDVKLRDEINRGEWVGPNLLVSGFFLSVTGGHGAPYLALVGDSPWEMRKNVRINVKNGVDWIKICVTGGLTDAKMVGEAGRLQMTVDEVTAVCDEAHKIRMKVAAHVESTEGVRVALQGAWIRLSMGLGWMTRLFVCIKTTPRPFMVTPH</sequence>
<gene>
    <name evidence="2" type="ORF">EC604_03590</name>
</gene>
<dbReference type="OrthoDB" id="9797498at2"/>
<dbReference type="Gene3D" id="3.40.50.10910">
    <property type="entry name" value="Amidohydrolase"/>
    <property type="match status" value="1"/>
</dbReference>